<feature type="region of interest" description="Disordered" evidence="8">
    <location>
        <begin position="541"/>
        <end position="602"/>
    </location>
</feature>
<evidence type="ECO:0000256" key="3">
    <source>
        <dbReference type="ARBA" id="ARBA00022989"/>
    </source>
</evidence>
<dbReference type="PROSITE" id="PS51688">
    <property type="entry name" value="ICA"/>
    <property type="match status" value="1"/>
</dbReference>
<evidence type="ECO:0000256" key="1">
    <source>
        <dbReference type="ARBA" id="ARBA00004167"/>
    </source>
</evidence>
<dbReference type="InterPro" id="IPR008967">
    <property type="entry name" value="p53-like_TF_DNA-bd_sf"/>
</dbReference>
<dbReference type="EMBL" id="CP111015">
    <property type="protein sequence ID" value="WAR01491.1"/>
    <property type="molecule type" value="Genomic_DNA"/>
</dbReference>
<evidence type="ECO:0000256" key="7">
    <source>
        <dbReference type="SAM" id="Coils"/>
    </source>
</evidence>
<evidence type="ECO:0000259" key="11">
    <source>
        <dbReference type="PROSITE" id="PS51688"/>
    </source>
</evidence>
<dbReference type="Pfam" id="PF13884">
    <property type="entry name" value="Peptidase_S74"/>
    <property type="match status" value="1"/>
</dbReference>
<dbReference type="InterPro" id="IPR030392">
    <property type="entry name" value="S74_ICA"/>
</dbReference>
<gene>
    <name evidence="12" type="ORF">MAR_008049</name>
</gene>
<evidence type="ECO:0000256" key="5">
    <source>
        <dbReference type="ARBA" id="ARBA00023136"/>
    </source>
</evidence>
<dbReference type="InterPro" id="IPR051577">
    <property type="entry name" value="MRF-like"/>
</dbReference>
<sequence length="888" mass="98627">MVDSGAFSLSLQSLAEWGFGADYEDDNSKYTLTSTPTTMHSHMYPAHHRPPGMGGLVGGGHKPLVTMPGYHDPSLHPPISHPASLPPVSLNIPPNTPGLPPGINPQILTSGNLSPQNKKRKHLESPNGGIPGAIFTRNGLLQNIKQEPNAFANAGYMADGDDDYSNYDPGDGSNGYDNGVYQVIKWSPNQKQNWVTLTDANLKDLPSPQYRVDADKGFNFSTSDDSFVCQKKNHFQITTHIGITGDPKYVRTPEGVKKIDHFCLHFYGAKVESPSQTIKIEQSQSDRSKKPFKPVRCFHRVDVLPEQVSKMTVGRLHFSETTSNNMRKKGRPNPDQRYFNLVVAMHAHSGESSYMVVASMSEKIIVRWAKGAVPDSVYHHGNVGINTDRPDEALTVHGNIKLTGQIFQTSDIRAKQDLVEVDSKEQLKKVSGIKLYNYKYSADYADHVGLPEDKRKDTGVIAQEVRDILPDAVVDTGDDRIFMENVGAVKELCKLTDNLEVRIDELEKMNSKLSKLKRFDSLKSTVSSKSGCSVSTVSSIAPKKQISPSSKTTTSSSSSSPEKKQQQQQRQQKEHHHCHKPHHQSKSCSRSRTSPPPAPQNNSWCSNRFIQITIIILICIMAFCLIAITILYILERQKDDTGNSGTTIHNHFLSPGEGKAGNSTLTKPPEPTLTSARFSTASMPPSAVPVTAPCETSSTNTCTQLCCGQQDDPGRDITGYKTFLNDINRRKFHIGGPDVPYDVPKTRFETGGESNNEPSEGPYRIYRRRRDTVAGYRRDFQAQISVPEWNFTLSSIYMDERFSMDNNFTFDIPYSQFFDTEHLYTLNVGEGQQVYLCHRGVEEDCSSGKNETAMSPSALEGNTRTCEAPANEDSTEYNLLFVRSCVND</sequence>
<evidence type="ECO:0000313" key="12">
    <source>
        <dbReference type="EMBL" id="WAR01491.1"/>
    </source>
</evidence>
<feature type="compositionally biased region" description="Basic residues" evidence="8">
    <location>
        <begin position="573"/>
        <end position="585"/>
    </location>
</feature>
<keyword evidence="4 6" id="KW-0238">DNA-binding</keyword>
<feature type="region of interest" description="Disordered" evidence="8">
    <location>
        <begin position="99"/>
        <end position="130"/>
    </location>
</feature>
<proteinExistence type="predicted"/>
<evidence type="ECO:0000256" key="2">
    <source>
        <dbReference type="ARBA" id="ARBA00022692"/>
    </source>
</evidence>
<dbReference type="InterPro" id="IPR036388">
    <property type="entry name" value="WH-like_DNA-bd_sf"/>
</dbReference>
<dbReference type="Pfam" id="PF05224">
    <property type="entry name" value="NDT80_PhoG"/>
    <property type="match status" value="1"/>
</dbReference>
<evidence type="ECO:0000256" key="9">
    <source>
        <dbReference type="SAM" id="Phobius"/>
    </source>
</evidence>
<organism evidence="12 13">
    <name type="scientific">Mya arenaria</name>
    <name type="common">Soft-shell clam</name>
    <dbReference type="NCBI Taxonomy" id="6604"/>
    <lineage>
        <taxon>Eukaryota</taxon>
        <taxon>Metazoa</taxon>
        <taxon>Spiralia</taxon>
        <taxon>Lophotrochozoa</taxon>
        <taxon>Mollusca</taxon>
        <taxon>Bivalvia</taxon>
        <taxon>Autobranchia</taxon>
        <taxon>Heteroconchia</taxon>
        <taxon>Euheterodonta</taxon>
        <taxon>Imparidentia</taxon>
        <taxon>Neoheterodontei</taxon>
        <taxon>Myida</taxon>
        <taxon>Myoidea</taxon>
        <taxon>Myidae</taxon>
        <taxon>Mya</taxon>
    </lineage>
</organism>
<evidence type="ECO:0000256" key="4">
    <source>
        <dbReference type="ARBA" id="ARBA00023125"/>
    </source>
</evidence>
<feature type="domain" description="NDT80" evidence="10">
    <location>
        <begin position="93"/>
        <end position="378"/>
    </location>
</feature>
<keyword evidence="2 9" id="KW-0812">Transmembrane</keyword>
<name>A0ABY7DXT0_MYAAR</name>
<reference evidence="12" key="1">
    <citation type="submission" date="2022-11" db="EMBL/GenBank/DDBJ databases">
        <title>Centuries of genome instability and evolution in soft-shell clam transmissible cancer (bioRxiv).</title>
        <authorList>
            <person name="Hart S.F.M."/>
            <person name="Yonemitsu M.A."/>
            <person name="Giersch R.M."/>
            <person name="Beal B.F."/>
            <person name="Arriagada G."/>
            <person name="Davis B.W."/>
            <person name="Ostrander E.A."/>
            <person name="Goff S.P."/>
            <person name="Metzger M.J."/>
        </authorList>
    </citation>
    <scope>NUCLEOTIDE SEQUENCE</scope>
    <source>
        <strain evidence="12">MELC-2E11</strain>
        <tissue evidence="12">Siphon/mantle</tissue>
    </source>
</reference>
<dbReference type="Pfam" id="PF13887">
    <property type="entry name" value="MYRF_ICA"/>
    <property type="match status" value="1"/>
</dbReference>
<feature type="compositionally biased region" description="Polar residues" evidence="8">
    <location>
        <begin position="106"/>
        <end position="116"/>
    </location>
</feature>
<feature type="transmembrane region" description="Helical" evidence="9">
    <location>
        <begin position="609"/>
        <end position="634"/>
    </location>
</feature>
<dbReference type="Proteomes" id="UP001164746">
    <property type="component" value="Chromosome 4"/>
</dbReference>
<evidence type="ECO:0000256" key="8">
    <source>
        <dbReference type="SAM" id="MobiDB-lite"/>
    </source>
</evidence>
<dbReference type="InterPro" id="IPR024061">
    <property type="entry name" value="NDT80_DNA-bd_dom"/>
</dbReference>
<protein>
    <submittedName>
        <fullName evidence="12">MYRF-like protein</fullName>
    </submittedName>
</protein>
<evidence type="ECO:0000256" key="6">
    <source>
        <dbReference type="PROSITE-ProRule" id="PRU00850"/>
    </source>
</evidence>
<dbReference type="InterPro" id="IPR026932">
    <property type="entry name" value="MYRF_ICA"/>
</dbReference>
<keyword evidence="13" id="KW-1185">Reference proteome</keyword>
<feature type="coiled-coil region" evidence="7">
    <location>
        <begin position="489"/>
        <end position="516"/>
    </location>
</feature>
<evidence type="ECO:0000313" key="13">
    <source>
        <dbReference type="Proteomes" id="UP001164746"/>
    </source>
</evidence>
<dbReference type="PANTHER" id="PTHR13029:SF18">
    <property type="entry name" value="MYELIN REGULATORY FACTOR HOMOLOG 1"/>
    <property type="match status" value="1"/>
</dbReference>
<feature type="DNA-binding region" description="NDT80" evidence="6">
    <location>
        <begin position="93"/>
        <end position="378"/>
    </location>
</feature>
<keyword evidence="5 9" id="KW-0472">Membrane</keyword>
<keyword evidence="3 9" id="KW-1133">Transmembrane helix</keyword>
<evidence type="ECO:0000259" key="10">
    <source>
        <dbReference type="PROSITE" id="PS51517"/>
    </source>
</evidence>
<comment type="subcellular location">
    <subcellularLocation>
        <location evidence="1">Membrane</location>
        <topology evidence="1">Single-pass membrane protein</topology>
    </subcellularLocation>
</comment>
<dbReference type="SUPFAM" id="SSF49417">
    <property type="entry name" value="p53-like transcription factors"/>
    <property type="match status" value="1"/>
</dbReference>
<accession>A0ABY7DXT0</accession>
<dbReference type="PANTHER" id="PTHR13029">
    <property type="match status" value="1"/>
</dbReference>
<feature type="compositionally biased region" description="Low complexity" evidence="8">
    <location>
        <begin position="541"/>
        <end position="570"/>
    </location>
</feature>
<feature type="domain" description="Peptidase S74" evidence="11">
    <location>
        <begin position="410"/>
        <end position="510"/>
    </location>
</feature>
<dbReference type="Gene3D" id="1.10.10.10">
    <property type="entry name" value="Winged helix-like DNA-binding domain superfamily/Winged helix DNA-binding domain"/>
    <property type="match status" value="1"/>
</dbReference>
<keyword evidence="7" id="KW-0175">Coiled coil</keyword>
<dbReference type="PROSITE" id="PS51517">
    <property type="entry name" value="NDT80"/>
    <property type="match status" value="1"/>
</dbReference>